<dbReference type="InterPro" id="IPR027417">
    <property type="entry name" value="P-loop_NTPase"/>
</dbReference>
<accession>A0A854WYG6</accession>
<sequence>MAASLTAIALTKLLTPLISEIYNGASGKVKDSLKKWAATAGLKKTGSALFRVEKVKTIWSPEKEVSLNSFYYPSKLLVASDEDFDDYIEIENKSIEGLPEGNLVIEGIVGQGKSIFMRHLAASAYNTSTPSVIPLFLELRTISTKRGLKDLIFLLMESLGITGTPDVFSYLASSKKLVLLLDGFDEIPSELVSDTILELDEIQTKHPELKIIISSRPRHHIQNVAGFQVLHLARLSTLDYDPFISKLIPSSVKRFEVVEALNDCSDGIKGVISTPLMLTLVVIVYQTEKEIPSTLSEFFEKLFGIVFTKHDKLKAGFNRQHHTQLSERKLRQLFDSFCFVLIQLGGGRSVESKLFEQAFDSSVAYFPECKCELEDFRNDIIKVACLMVEEGLDTTTFLHKSILEYHAAAFVKSQPDSRARNFYKSAFSTYDKWYAILEFLESIDTVRYSKYYMLECVSPLVDELSDLLHNKEEGAIVEYIEKHTPGISYLFDDKVVQEFGSDGARGPHFLNHLNETIIYAILDDLEDSEKEDLFKKTVNLSNKKVKEGGDHVLFHPYIKYFGLQKIKSALIQLEHEHSEYIREAREKLSEEASKENIFDDLLTTNASVYNIFD</sequence>
<comment type="caution">
    <text evidence="2">The sequence shown here is derived from an EMBL/GenBank/DDBJ whole genome shotgun (WGS) entry which is preliminary data.</text>
</comment>
<reference evidence="2 3" key="2">
    <citation type="submission" date="2017-10" db="EMBL/GenBank/DDBJ databases">
        <title>Rhizosphere-associated Pseudomonas modulate jasmonic acid/salicylic acid antagonism to induce systemic resistance to herbivores at the cost of susceptibility to pathogens.</title>
        <authorList>
            <person name="Haney C.H."/>
            <person name="Wiesmann C.L."/>
            <person name="Shapiro L.R."/>
            <person name="O'Sullivan L.R."/>
            <person name="Khorasani S."/>
            <person name="Melnyk R.A."/>
            <person name="Xiao L."/>
            <person name="Bush J."/>
            <person name="Carrillo J."/>
            <person name="Pierce N.E."/>
            <person name="Ausubel F.M."/>
        </authorList>
    </citation>
    <scope>NUCLEOTIDE SEQUENCE [LARGE SCALE GENOMIC DNA]</scope>
    <source>
        <strain evidence="2 3">CH229</strain>
    </source>
</reference>
<dbReference type="SUPFAM" id="SSF52540">
    <property type="entry name" value="P-loop containing nucleoside triphosphate hydrolases"/>
    <property type="match status" value="1"/>
</dbReference>
<dbReference type="PANTHER" id="PTHR46844:SF1">
    <property type="entry name" value="SLR5058 PROTEIN"/>
    <property type="match status" value="1"/>
</dbReference>
<dbReference type="Gene3D" id="3.40.50.300">
    <property type="entry name" value="P-loop containing nucleotide triphosphate hydrolases"/>
    <property type="match status" value="1"/>
</dbReference>
<dbReference type="Pfam" id="PF05729">
    <property type="entry name" value="NACHT"/>
    <property type="match status" value="1"/>
</dbReference>
<protein>
    <recommendedName>
        <fullName evidence="1">NACHT domain-containing protein</fullName>
    </recommendedName>
</protein>
<name>A0A854WYG6_PSEFL</name>
<gene>
    <name evidence="2" type="ORF">CP335_20195</name>
</gene>
<dbReference type="InterPro" id="IPR007111">
    <property type="entry name" value="NACHT_NTPase"/>
</dbReference>
<evidence type="ECO:0000313" key="3">
    <source>
        <dbReference type="Proteomes" id="UP000218643"/>
    </source>
</evidence>
<organism evidence="2 3">
    <name type="scientific">Pseudomonas fluorescens</name>
    <dbReference type="NCBI Taxonomy" id="294"/>
    <lineage>
        <taxon>Bacteria</taxon>
        <taxon>Pseudomonadati</taxon>
        <taxon>Pseudomonadota</taxon>
        <taxon>Gammaproteobacteria</taxon>
        <taxon>Pseudomonadales</taxon>
        <taxon>Pseudomonadaceae</taxon>
        <taxon>Pseudomonas</taxon>
    </lineage>
</organism>
<dbReference type="AlphaFoldDB" id="A0A854WYG6"/>
<dbReference type="PROSITE" id="PS50837">
    <property type="entry name" value="NACHT"/>
    <property type="match status" value="1"/>
</dbReference>
<evidence type="ECO:0000259" key="1">
    <source>
        <dbReference type="PROSITE" id="PS50837"/>
    </source>
</evidence>
<reference evidence="2 3" key="1">
    <citation type="submission" date="2017-09" db="EMBL/GenBank/DDBJ databases">
        <authorList>
            <person name="Haney C."/>
            <person name="Melnyk R."/>
        </authorList>
    </citation>
    <scope>NUCLEOTIDE SEQUENCE [LARGE SCALE GENOMIC DNA]</scope>
    <source>
        <strain evidence="2 3">CH229</strain>
    </source>
</reference>
<proteinExistence type="predicted"/>
<evidence type="ECO:0000313" key="2">
    <source>
        <dbReference type="EMBL" id="PCM47819.1"/>
    </source>
</evidence>
<dbReference type="PANTHER" id="PTHR46844">
    <property type="entry name" value="SLR5058 PROTEIN"/>
    <property type="match status" value="1"/>
</dbReference>
<feature type="domain" description="NACHT" evidence="1">
    <location>
        <begin position="101"/>
        <end position="217"/>
    </location>
</feature>
<dbReference type="RefSeq" id="WP_096796950.1">
    <property type="nucleotide sequence ID" value="NZ_NXHE01000028.1"/>
</dbReference>
<dbReference type="Proteomes" id="UP000218643">
    <property type="component" value="Unassembled WGS sequence"/>
</dbReference>
<dbReference type="EMBL" id="NXHE01000028">
    <property type="protein sequence ID" value="PCM47819.1"/>
    <property type="molecule type" value="Genomic_DNA"/>
</dbReference>